<dbReference type="SUPFAM" id="SSF51445">
    <property type="entry name" value="(Trans)glycosidases"/>
    <property type="match status" value="1"/>
</dbReference>
<dbReference type="STRING" id="1168035.SAMN05444280_10368"/>
<dbReference type="InterPro" id="IPR000933">
    <property type="entry name" value="Glyco_hydro_29"/>
</dbReference>
<evidence type="ECO:0000259" key="7">
    <source>
        <dbReference type="PROSITE" id="PS50022"/>
    </source>
</evidence>
<evidence type="ECO:0000313" key="9">
    <source>
        <dbReference type="Proteomes" id="UP000184050"/>
    </source>
</evidence>
<dbReference type="InterPro" id="IPR000421">
    <property type="entry name" value="FA58C"/>
</dbReference>
<protein>
    <recommendedName>
        <fullName evidence="2">alpha-L-fucosidase</fullName>
        <ecNumber evidence="2">3.2.1.51</ecNumber>
    </recommendedName>
</protein>
<dbReference type="Pfam" id="PF00754">
    <property type="entry name" value="F5_F8_type_C"/>
    <property type="match status" value="2"/>
</dbReference>
<dbReference type="Pfam" id="PF01120">
    <property type="entry name" value="Alpha_L_fucos"/>
    <property type="match status" value="1"/>
</dbReference>
<dbReference type="Gene3D" id="3.20.20.80">
    <property type="entry name" value="Glycosidases"/>
    <property type="match status" value="1"/>
</dbReference>
<dbReference type="Pfam" id="PF13287">
    <property type="entry name" value="Fn3_assoc"/>
    <property type="match status" value="1"/>
</dbReference>
<dbReference type="EMBL" id="FQZE01000003">
    <property type="protein sequence ID" value="SHI53533.1"/>
    <property type="molecule type" value="Genomic_DNA"/>
</dbReference>
<dbReference type="InterPro" id="IPR008979">
    <property type="entry name" value="Galactose-bd-like_sf"/>
</dbReference>
<dbReference type="PANTHER" id="PTHR10030:SF37">
    <property type="entry name" value="ALPHA-L-FUCOSIDASE-RELATED"/>
    <property type="match status" value="1"/>
</dbReference>
<dbReference type="PANTHER" id="PTHR10030">
    <property type="entry name" value="ALPHA-L-FUCOSIDASE"/>
    <property type="match status" value="1"/>
</dbReference>
<sequence>MKNLFNKITLIFFVAAMATACTNENSEYYTQTVEIPDGYTVEQKIELSGKVLPHPRQMLWWEDEFKGFIHYGPNTYSGREWGTGFEESDLFHPTGLDTDQWCEMMSAAGITRVIMVVKHHDGYCLWQTRYTDHSVVSSDWKNGKGDVLKELAKSCEKYGLRLGVYLSPADLYQIESDGGYYGNDSEFTERTIPRKVEGRPFSDTRSFTYLADDYNEYFLNQLFELLTEYGPIHEVWFDGANPKPGTGQTYNYEAWYDLIRHLAPDAVIFGKGPDSRWCGNEGGRTREDEYNVIPLEVSPDNFDWPDMTNENIAGRDKITEETKFFHYYPAETNTSIRHGWFWRNDEEQQVRNVDDVFDIYERSVGGNSQFHLNIPPNTEGKFSPRDAEVLKAVGKKIRNVYDSDLLAGASASEKNVLDNDNSTWWQAAGKQASLEITLPEQRKINRFMIMEAIANRGERVEEHFLEARIDGQWVKIAEGKTVGHKRILRFPPVETDAFRLTIAQSRLAPAIAHVSAHYYDEPPKPVVMDRNSEGMLNMGVASNFVWRSENTADQSQDIYYTVDGTEPDEQSVKYTEPFSLPMGGHVKARSVVENRMGPVTENRLGILPEGWTAVDSEGKTSEPARVLDGNPYSGWTLETGAGAPFLSVDMQQEYLVAGFTYLPAREGFIESFKVEISNDGQNWTTVQWGTFGNIINDPGQRVVLFDKPENARHFRLSELTAPGSHNRVGAGELQILSGD</sequence>
<evidence type="ECO:0000256" key="4">
    <source>
        <dbReference type="ARBA" id="ARBA00022801"/>
    </source>
</evidence>
<reference evidence="8 9" key="1">
    <citation type="submission" date="2016-11" db="EMBL/GenBank/DDBJ databases">
        <authorList>
            <person name="Jaros S."/>
            <person name="Januszkiewicz K."/>
            <person name="Wedrychowicz H."/>
        </authorList>
    </citation>
    <scope>NUCLEOTIDE SEQUENCE [LARGE SCALE GENOMIC DNA]</scope>
    <source>
        <strain evidence="8 9">DSM 27063</strain>
    </source>
</reference>
<evidence type="ECO:0000256" key="6">
    <source>
        <dbReference type="SAM" id="SignalP"/>
    </source>
</evidence>
<gene>
    <name evidence="8" type="ORF">SAMN05444280_10368</name>
</gene>
<keyword evidence="5" id="KW-0326">Glycosidase</keyword>
<dbReference type="GO" id="GO:0004560">
    <property type="term" value="F:alpha-L-fucosidase activity"/>
    <property type="evidence" value="ECO:0007669"/>
    <property type="project" value="InterPro"/>
</dbReference>
<dbReference type="GO" id="GO:0005764">
    <property type="term" value="C:lysosome"/>
    <property type="evidence" value="ECO:0007669"/>
    <property type="project" value="TreeGrafter"/>
</dbReference>
<comment type="similarity">
    <text evidence="1">Belongs to the glycosyl hydrolase 29 family.</text>
</comment>
<feature type="signal peptide" evidence="6">
    <location>
        <begin position="1"/>
        <end position="20"/>
    </location>
</feature>
<dbReference type="EC" id="3.2.1.51" evidence="2"/>
<keyword evidence="3 6" id="KW-0732">Signal</keyword>
<dbReference type="GO" id="GO:0016139">
    <property type="term" value="P:glycoside catabolic process"/>
    <property type="evidence" value="ECO:0007669"/>
    <property type="project" value="TreeGrafter"/>
</dbReference>
<evidence type="ECO:0000256" key="2">
    <source>
        <dbReference type="ARBA" id="ARBA00012662"/>
    </source>
</evidence>
<dbReference type="SUPFAM" id="SSF49785">
    <property type="entry name" value="Galactose-binding domain-like"/>
    <property type="match status" value="2"/>
</dbReference>
<dbReference type="InterPro" id="IPR017853">
    <property type="entry name" value="GH"/>
</dbReference>
<evidence type="ECO:0000256" key="5">
    <source>
        <dbReference type="ARBA" id="ARBA00023295"/>
    </source>
</evidence>
<feature type="domain" description="F5/8 type C" evidence="7">
    <location>
        <begin position="599"/>
        <end position="738"/>
    </location>
</feature>
<organism evidence="8 9">
    <name type="scientific">Tangfeifania diversioriginum</name>
    <dbReference type="NCBI Taxonomy" id="1168035"/>
    <lineage>
        <taxon>Bacteria</taxon>
        <taxon>Pseudomonadati</taxon>
        <taxon>Bacteroidota</taxon>
        <taxon>Bacteroidia</taxon>
        <taxon>Marinilabiliales</taxon>
        <taxon>Prolixibacteraceae</taxon>
        <taxon>Tangfeifania</taxon>
    </lineage>
</organism>
<evidence type="ECO:0000256" key="1">
    <source>
        <dbReference type="ARBA" id="ARBA00007951"/>
    </source>
</evidence>
<dbReference type="Gene3D" id="2.60.120.260">
    <property type="entry name" value="Galactose-binding domain-like"/>
    <property type="match status" value="2"/>
</dbReference>
<evidence type="ECO:0000313" key="8">
    <source>
        <dbReference type="EMBL" id="SHI53533.1"/>
    </source>
</evidence>
<dbReference type="OrthoDB" id="1389336at2"/>
<dbReference type="PROSITE" id="PS51257">
    <property type="entry name" value="PROKAR_LIPOPROTEIN"/>
    <property type="match status" value="1"/>
</dbReference>
<dbReference type="InterPro" id="IPR026876">
    <property type="entry name" value="Fn3_assoc_repeat"/>
</dbReference>
<dbReference type="Proteomes" id="UP000184050">
    <property type="component" value="Unassembled WGS sequence"/>
</dbReference>
<proteinExistence type="inferred from homology"/>
<dbReference type="AlphaFoldDB" id="A0A1M6BY47"/>
<evidence type="ECO:0000256" key="3">
    <source>
        <dbReference type="ARBA" id="ARBA00022729"/>
    </source>
</evidence>
<dbReference type="GO" id="GO:0006004">
    <property type="term" value="P:fucose metabolic process"/>
    <property type="evidence" value="ECO:0007669"/>
    <property type="project" value="TreeGrafter"/>
</dbReference>
<feature type="chain" id="PRO_5009916198" description="alpha-L-fucosidase" evidence="6">
    <location>
        <begin position="21"/>
        <end position="739"/>
    </location>
</feature>
<dbReference type="RefSeq" id="WP_073165188.1">
    <property type="nucleotide sequence ID" value="NZ_FQZE01000003.1"/>
</dbReference>
<name>A0A1M6BY47_9BACT</name>
<dbReference type="SMART" id="SM00812">
    <property type="entry name" value="Alpha_L_fucos"/>
    <property type="match status" value="1"/>
</dbReference>
<dbReference type="PROSITE" id="PS50022">
    <property type="entry name" value="FA58C_3"/>
    <property type="match status" value="1"/>
</dbReference>
<keyword evidence="4" id="KW-0378">Hydrolase</keyword>
<dbReference type="InterPro" id="IPR057739">
    <property type="entry name" value="Glyco_hydro_29_N"/>
</dbReference>
<accession>A0A1M6BY47</accession>
<keyword evidence="9" id="KW-1185">Reference proteome</keyword>